<protein>
    <submittedName>
        <fullName evidence="3">Uncharacterized protein</fullName>
    </submittedName>
</protein>
<dbReference type="PROSITE" id="PS51257">
    <property type="entry name" value="PROKAR_LIPOPROTEIN"/>
    <property type="match status" value="1"/>
</dbReference>
<dbReference type="EMBL" id="FQXK01000015">
    <property type="protein sequence ID" value="SHI18490.1"/>
    <property type="molecule type" value="Genomic_DNA"/>
</dbReference>
<proteinExistence type="predicted"/>
<dbReference type="Proteomes" id="UP000184278">
    <property type="component" value="Unassembled WGS sequence"/>
</dbReference>
<evidence type="ECO:0000256" key="2">
    <source>
        <dbReference type="SAM" id="SignalP"/>
    </source>
</evidence>
<dbReference type="OrthoDB" id="2015845at2"/>
<organism evidence="3 4">
    <name type="scientific">Butyrivibrio fibrisolvens DSM 3071</name>
    <dbReference type="NCBI Taxonomy" id="1121131"/>
    <lineage>
        <taxon>Bacteria</taxon>
        <taxon>Bacillati</taxon>
        <taxon>Bacillota</taxon>
        <taxon>Clostridia</taxon>
        <taxon>Lachnospirales</taxon>
        <taxon>Lachnospiraceae</taxon>
        <taxon>Butyrivibrio</taxon>
    </lineage>
</organism>
<reference evidence="4" key="1">
    <citation type="submission" date="2016-11" db="EMBL/GenBank/DDBJ databases">
        <authorList>
            <person name="Varghese N."/>
            <person name="Submissions S."/>
        </authorList>
    </citation>
    <scope>NUCLEOTIDE SEQUENCE [LARGE SCALE GENOMIC DNA]</scope>
    <source>
        <strain evidence="4">DSM 3071</strain>
    </source>
</reference>
<dbReference type="AlphaFoldDB" id="A0A1M5Z2L2"/>
<evidence type="ECO:0000313" key="4">
    <source>
        <dbReference type="Proteomes" id="UP000184278"/>
    </source>
</evidence>
<feature type="compositionally biased region" description="Basic and acidic residues" evidence="1">
    <location>
        <begin position="36"/>
        <end position="59"/>
    </location>
</feature>
<gene>
    <name evidence="3" type="ORF">SAMN02745229_01926</name>
</gene>
<feature type="signal peptide" evidence="2">
    <location>
        <begin position="1"/>
        <end position="19"/>
    </location>
</feature>
<accession>A0A1M5Z2L2</accession>
<name>A0A1M5Z2L2_BUTFI</name>
<dbReference type="RefSeq" id="WP_073387315.1">
    <property type="nucleotide sequence ID" value="NZ_FQXK01000015.1"/>
</dbReference>
<keyword evidence="4" id="KW-1185">Reference proteome</keyword>
<keyword evidence="2" id="KW-0732">Signal</keyword>
<evidence type="ECO:0000256" key="1">
    <source>
        <dbReference type="SAM" id="MobiDB-lite"/>
    </source>
</evidence>
<feature type="region of interest" description="Disordered" evidence="1">
    <location>
        <begin position="24"/>
        <end position="78"/>
    </location>
</feature>
<sequence length="396" mass="45811">MKIKQLLACSLIISTAMMTGCSSEGISLSSGEASTEVEKNDESNKDASEDIEAKDKASESEEASTTDEATEDDEKVEATDTETLLQQFLDDEIEATSIYEDGTERTFKYSDLPHEEDDWESYSYDDDCFVDLDNDDENELILNGPYGGMYLDARDGKVYVLAEGEGTAGTLSYAQYENLTYIVHSDTSHGGRQIHIFDRYEDGEVVETFNLCAEYWDNDFDYYDQDSDFTFKDEKITMEEFEALRKEILGYKTKTEWMRDSAIYEGENFDYSQEKIINDGSDKFYEKLEGCFDSYYYPEDNNGNSGTLSLFLNDSYEYTLRDLYKNGDYRFISSESDIEYFIGRSICLKYPETVSENGDATFTYYVITCYDYYVHVYEADENYENLEYLYTGWVKY</sequence>
<feature type="compositionally biased region" description="Polar residues" evidence="1">
    <location>
        <begin position="24"/>
        <end position="33"/>
    </location>
</feature>
<evidence type="ECO:0000313" key="3">
    <source>
        <dbReference type="EMBL" id="SHI18490.1"/>
    </source>
</evidence>
<dbReference type="GeneID" id="89508812"/>
<feature type="chain" id="PRO_5039023835" evidence="2">
    <location>
        <begin position="20"/>
        <end position="396"/>
    </location>
</feature>
<feature type="compositionally biased region" description="Acidic residues" evidence="1">
    <location>
        <begin position="60"/>
        <end position="75"/>
    </location>
</feature>